<protein>
    <submittedName>
        <fullName evidence="2">PH domain-containing protein</fullName>
    </submittedName>
</protein>
<gene>
    <name evidence="2" type="ORF">CIT40_23805</name>
</gene>
<sequence length="225" mass="24522">MKQDHQQFKTSEFKELPTPLPVGERVIWQGKPSFKGLALRSFHIREVAIYFGLLLAWRLWSNWSHGMQPSDIVISALWLIAPAISAIAVLAGLAWLFRRAACYTLTSKRILFQFGVALPMTMNIPLSKITNAALKKHHDGSGDIPLGVSDSKRVSYLLLWPHIRPWRLREPEPMLCALPDAAIVAAKLSEALGGQPAPAAVALSATANRNLLSGATANSPSTAAA</sequence>
<feature type="transmembrane region" description="Helical" evidence="1">
    <location>
        <begin position="72"/>
        <end position="97"/>
    </location>
</feature>
<reference evidence="2 3" key="1">
    <citation type="journal article" date="2017" name="Syst. Appl. Microbiol.">
        <title>Soybeans inoculated with root zone soils of Canadian native legumes harbour diverse and novel Bradyrhizobium spp. that possess agricultural potential.</title>
        <authorList>
            <person name="Bromfield E.S.P."/>
            <person name="Cloutier S."/>
            <person name="Tambong J.T."/>
            <person name="Tran Thi T.V."/>
        </authorList>
    </citation>
    <scope>NUCLEOTIDE SEQUENCE [LARGE SCALE GENOMIC DNA]</scope>
    <source>
        <strain evidence="2 3">39S1MB</strain>
    </source>
</reference>
<evidence type="ECO:0000256" key="1">
    <source>
        <dbReference type="SAM" id="Phobius"/>
    </source>
</evidence>
<dbReference type="EMBL" id="CP029426">
    <property type="protein sequence ID" value="AWM02752.1"/>
    <property type="molecule type" value="Genomic_DNA"/>
</dbReference>
<keyword evidence="1" id="KW-1133">Transmembrane helix</keyword>
<dbReference type="AlphaFoldDB" id="A0A2U8PYG9"/>
<reference evidence="2 3" key="2">
    <citation type="journal article" date="2019" name="Int. J. Syst. Evol. Microbiol.">
        <title>Description and complete genome sequence of Bradyrhizobium amphicarpaeae sp. nov., harbouring photosystem and nitrogen-fixation genes.</title>
        <authorList>
            <person name="Bromfield E.S.P."/>
            <person name="Cloutier S."/>
            <person name="Nguyen H.D.T."/>
        </authorList>
    </citation>
    <scope>NUCLEOTIDE SEQUENCE [LARGE SCALE GENOMIC DNA]</scope>
    <source>
        <strain evidence="2 3">39S1MB</strain>
    </source>
</reference>
<dbReference type="KEGG" id="brq:CIT40_23805"/>
<evidence type="ECO:0000313" key="2">
    <source>
        <dbReference type="EMBL" id="AWM02752.1"/>
    </source>
</evidence>
<proteinExistence type="predicted"/>
<keyword evidence="1" id="KW-0812">Transmembrane</keyword>
<name>A0A2U8PYG9_9BRAD</name>
<dbReference type="RefSeq" id="WP_094891140.1">
    <property type="nucleotide sequence ID" value="NZ_CP029426.2"/>
</dbReference>
<keyword evidence="1" id="KW-0472">Membrane</keyword>
<accession>A0A2U8PYG9</accession>
<organism evidence="2 3">
    <name type="scientific">Bradyrhizobium amphicarpaeae</name>
    <dbReference type="NCBI Taxonomy" id="1404768"/>
    <lineage>
        <taxon>Bacteria</taxon>
        <taxon>Pseudomonadati</taxon>
        <taxon>Pseudomonadota</taxon>
        <taxon>Alphaproteobacteria</taxon>
        <taxon>Hyphomicrobiales</taxon>
        <taxon>Nitrobacteraceae</taxon>
        <taxon>Bradyrhizobium</taxon>
    </lineage>
</organism>
<dbReference type="OrthoDB" id="7345733at2"/>
<keyword evidence="3" id="KW-1185">Reference proteome</keyword>
<dbReference type="NCBIfam" id="NF040894">
    <property type="entry name" value="puhB_PGC"/>
    <property type="match status" value="1"/>
</dbReference>
<evidence type="ECO:0000313" key="3">
    <source>
        <dbReference type="Proteomes" id="UP000215884"/>
    </source>
</evidence>
<dbReference type="Proteomes" id="UP000215884">
    <property type="component" value="Chromosome"/>
</dbReference>
<feature type="transmembrane region" description="Helical" evidence="1">
    <location>
        <begin position="42"/>
        <end position="60"/>
    </location>
</feature>
<dbReference type="InterPro" id="IPR054839">
    <property type="entry name" value="puhB_PGC"/>
</dbReference>